<gene>
    <name evidence="1" type="ORF">O6P43_028172</name>
</gene>
<organism evidence="1 2">
    <name type="scientific">Quillaja saponaria</name>
    <name type="common">Soap bark tree</name>
    <dbReference type="NCBI Taxonomy" id="32244"/>
    <lineage>
        <taxon>Eukaryota</taxon>
        <taxon>Viridiplantae</taxon>
        <taxon>Streptophyta</taxon>
        <taxon>Embryophyta</taxon>
        <taxon>Tracheophyta</taxon>
        <taxon>Spermatophyta</taxon>
        <taxon>Magnoliopsida</taxon>
        <taxon>eudicotyledons</taxon>
        <taxon>Gunneridae</taxon>
        <taxon>Pentapetalae</taxon>
        <taxon>rosids</taxon>
        <taxon>fabids</taxon>
        <taxon>Fabales</taxon>
        <taxon>Quillajaceae</taxon>
        <taxon>Quillaja</taxon>
    </lineage>
</organism>
<dbReference type="EMBL" id="JARAOO010000012">
    <property type="protein sequence ID" value="KAJ7947577.1"/>
    <property type="molecule type" value="Genomic_DNA"/>
</dbReference>
<dbReference type="PANTHER" id="PTHR33738">
    <property type="entry name" value="EMB|CAB82975.1"/>
    <property type="match status" value="1"/>
</dbReference>
<dbReference type="KEGG" id="qsa:O6P43_028172"/>
<dbReference type="Proteomes" id="UP001163823">
    <property type="component" value="Chromosome 12"/>
</dbReference>
<protein>
    <submittedName>
        <fullName evidence="1">Plant/T7H20-70 protein</fullName>
    </submittedName>
</protein>
<keyword evidence="2" id="KW-1185">Reference proteome</keyword>
<evidence type="ECO:0000313" key="1">
    <source>
        <dbReference type="EMBL" id="KAJ7947577.1"/>
    </source>
</evidence>
<comment type="caution">
    <text evidence="1">The sequence shown here is derived from an EMBL/GenBank/DDBJ whole genome shotgun (WGS) entry which is preliminary data.</text>
</comment>
<name>A0AAD7PA01_QUISA</name>
<dbReference type="PANTHER" id="PTHR33738:SF8">
    <property type="entry name" value="OS05G0454500 PROTEIN"/>
    <property type="match status" value="1"/>
</dbReference>
<dbReference type="AlphaFoldDB" id="A0AAD7PA01"/>
<evidence type="ECO:0000313" key="2">
    <source>
        <dbReference type="Proteomes" id="UP001163823"/>
    </source>
</evidence>
<reference evidence="1" key="1">
    <citation type="journal article" date="2023" name="Science">
        <title>Elucidation of the pathway for biosynthesis of saponin adjuvants from the soapbark tree.</title>
        <authorList>
            <person name="Reed J."/>
            <person name="Orme A."/>
            <person name="El-Demerdash A."/>
            <person name="Owen C."/>
            <person name="Martin L.B.B."/>
            <person name="Misra R.C."/>
            <person name="Kikuchi S."/>
            <person name="Rejzek M."/>
            <person name="Martin A.C."/>
            <person name="Harkess A."/>
            <person name="Leebens-Mack J."/>
            <person name="Louveau T."/>
            <person name="Stephenson M.J."/>
            <person name="Osbourn A."/>
        </authorList>
    </citation>
    <scope>NUCLEOTIDE SEQUENCE</scope>
    <source>
        <strain evidence="1">S10</strain>
    </source>
</reference>
<proteinExistence type="predicted"/>
<accession>A0AAD7PA01</accession>
<sequence length="125" mass="13447">MERKQWRSASSFTAELFGATESSLSSSAEIFASMFPPPSKVGRGSSTSEGMVCLGKQASINQGTTVLTREDAACNTASRSRSSIFQERKTEPCHLSSSLYYGGQDIYSQSPNSNAPVLHLNVSLE</sequence>